<keyword evidence="1" id="KW-0732">Signal</keyword>
<dbReference type="Proteomes" id="UP001194539">
    <property type="component" value="Unassembled WGS sequence"/>
</dbReference>
<name>A0ABS0P7B6_9BRAD</name>
<accession>A0ABS0P7B6</accession>
<dbReference type="RefSeq" id="WP_197967630.1">
    <property type="nucleotide sequence ID" value="NZ_JACEGD010000021.1"/>
</dbReference>
<keyword evidence="3" id="KW-1185">Reference proteome</keyword>
<organism evidence="2 3">
    <name type="scientific">Bradyrhizobium diversitatis</name>
    <dbReference type="NCBI Taxonomy" id="2755406"/>
    <lineage>
        <taxon>Bacteria</taxon>
        <taxon>Pseudomonadati</taxon>
        <taxon>Pseudomonadota</taxon>
        <taxon>Alphaproteobacteria</taxon>
        <taxon>Hyphomicrobiales</taxon>
        <taxon>Nitrobacteraceae</taxon>
        <taxon>Bradyrhizobium</taxon>
    </lineage>
</organism>
<dbReference type="EMBL" id="JACEGD010000021">
    <property type="protein sequence ID" value="MBH5389146.1"/>
    <property type="molecule type" value="Genomic_DNA"/>
</dbReference>
<reference evidence="2 3" key="1">
    <citation type="submission" date="2020-07" db="EMBL/GenBank/DDBJ databases">
        <title>Bradyrhizobium diversity isolated from nodules of indigenous legumes of Western Australia.</title>
        <authorList>
            <person name="Klepa M.S."/>
        </authorList>
    </citation>
    <scope>NUCLEOTIDE SEQUENCE [LARGE SCALE GENOMIC DNA]</scope>
    <source>
        <strain evidence="2 3">CNPSo 4019</strain>
    </source>
</reference>
<feature type="chain" id="PRO_5045519428" evidence="1">
    <location>
        <begin position="21"/>
        <end position="124"/>
    </location>
</feature>
<sequence length="124" mass="12868">MLRKFFAAALFVLASSPAFAASKMYISEYTNTGLAIGQLVQVASEPAITDQPPVDYSGGVASSAAFNASTNIVRVLCTSTCSIKFGTSPTATTSNKPLAAGNPEYFAVPVGQAFKISVISNTDF</sequence>
<comment type="caution">
    <text evidence="2">The sequence shown here is derived from an EMBL/GenBank/DDBJ whole genome shotgun (WGS) entry which is preliminary data.</text>
</comment>
<evidence type="ECO:0000313" key="3">
    <source>
        <dbReference type="Proteomes" id="UP001194539"/>
    </source>
</evidence>
<evidence type="ECO:0000313" key="2">
    <source>
        <dbReference type="EMBL" id="MBH5389146.1"/>
    </source>
</evidence>
<feature type="signal peptide" evidence="1">
    <location>
        <begin position="1"/>
        <end position="20"/>
    </location>
</feature>
<proteinExistence type="predicted"/>
<evidence type="ECO:0000256" key="1">
    <source>
        <dbReference type="SAM" id="SignalP"/>
    </source>
</evidence>
<gene>
    <name evidence="2" type="ORF">H1B27_23065</name>
</gene>
<protein>
    <submittedName>
        <fullName evidence="2">Uncharacterized protein</fullName>
    </submittedName>
</protein>